<accession>A0A5D0MKR0</accession>
<dbReference type="GO" id="GO:0015074">
    <property type="term" value="P:DNA integration"/>
    <property type="evidence" value="ECO:0007669"/>
    <property type="project" value="InterPro"/>
</dbReference>
<dbReference type="Proteomes" id="UP000323337">
    <property type="component" value="Unassembled WGS sequence"/>
</dbReference>
<dbReference type="Gene3D" id="3.30.420.10">
    <property type="entry name" value="Ribonuclease H-like superfamily/Ribonuclease H"/>
    <property type="match status" value="1"/>
</dbReference>
<protein>
    <submittedName>
        <fullName evidence="2">IS3 family transposase</fullName>
    </submittedName>
</protein>
<dbReference type="AlphaFoldDB" id="A0A5D0MKR0"/>
<sequence>MKKGLGHLFALPRQKYEFIEKNSHLYSRERMCIVLGVSRSGYYKWRNRGESNRKKEEKILYSAIYDIYKESRSLYGSPRIHNGLSKRGIHCSRNRVARIMQKNGIRSKRSKGYKVTTDSKHKMPVSPNMLHRDFRTEKPNKVWVSDITYIDTCEGWLYLTTILDLYNREIVGYSSSNNLYASDTILRAFKEAGIRRKISSGLIFHSDRGSQYVSTAFREKLRHSGCLQSMSGRGNCYDNAVAESFFKTLKSELIYQEGKYKTRKEARMSIFEYIECYYNSKRAHSAIEYNTPREKLELYYKEMKQCA</sequence>
<dbReference type="InterPro" id="IPR012337">
    <property type="entry name" value="RNaseH-like_sf"/>
</dbReference>
<reference evidence="2 3" key="1">
    <citation type="submission" date="2019-08" db="EMBL/GenBank/DDBJ databases">
        <title>Genomic characterization of a novel candidate phylum (ARYD3) from a high temperature, high salinity tertiary oil reservoir in north central Oklahoma, USA.</title>
        <authorList>
            <person name="Youssef N.H."/>
            <person name="Yadav A."/>
            <person name="Elshahed M.S."/>
        </authorList>
    </citation>
    <scope>NUCLEOTIDE SEQUENCE [LARGE SCALE GENOMIC DNA]</scope>
    <source>
        <strain evidence="2">ARYD1</strain>
    </source>
</reference>
<dbReference type="PANTHER" id="PTHR46889">
    <property type="entry name" value="TRANSPOSASE INSF FOR INSERTION SEQUENCE IS3B-RELATED"/>
    <property type="match status" value="1"/>
</dbReference>
<name>A0A5D0MKR0_FLESI</name>
<dbReference type="NCBIfam" id="NF033516">
    <property type="entry name" value="transpos_IS3"/>
    <property type="match status" value="1"/>
</dbReference>
<dbReference type="InterPro" id="IPR001584">
    <property type="entry name" value="Integrase_cat-core"/>
</dbReference>
<dbReference type="GO" id="GO:0003676">
    <property type="term" value="F:nucleic acid binding"/>
    <property type="evidence" value="ECO:0007669"/>
    <property type="project" value="InterPro"/>
</dbReference>
<dbReference type="PROSITE" id="PS50994">
    <property type="entry name" value="INTEGRASE"/>
    <property type="match status" value="1"/>
</dbReference>
<dbReference type="Pfam" id="PF13333">
    <property type="entry name" value="rve_2"/>
    <property type="match status" value="1"/>
</dbReference>
<dbReference type="InterPro" id="IPR050900">
    <property type="entry name" value="Transposase_IS3/IS150/IS904"/>
</dbReference>
<dbReference type="Pfam" id="PF13276">
    <property type="entry name" value="HTH_21"/>
    <property type="match status" value="1"/>
</dbReference>
<dbReference type="InterPro" id="IPR036397">
    <property type="entry name" value="RNaseH_sf"/>
</dbReference>
<comment type="caution">
    <text evidence="2">The sequence shown here is derived from an EMBL/GenBank/DDBJ whole genome shotgun (WGS) entry which is preliminary data.</text>
</comment>
<dbReference type="RefSeq" id="WP_303701984.1">
    <property type="nucleotide sequence ID" value="NZ_VSIV01000336.1"/>
</dbReference>
<dbReference type="InterPro" id="IPR025948">
    <property type="entry name" value="HTH-like_dom"/>
</dbReference>
<organism evidence="2 3">
    <name type="scientific">Flexistipes sinusarabici</name>
    <dbReference type="NCBI Taxonomy" id="2352"/>
    <lineage>
        <taxon>Bacteria</taxon>
        <taxon>Pseudomonadati</taxon>
        <taxon>Deferribacterota</taxon>
        <taxon>Deferribacteres</taxon>
        <taxon>Deferribacterales</taxon>
        <taxon>Flexistipitaceae</taxon>
        <taxon>Flexistipes</taxon>
    </lineage>
</organism>
<dbReference type="EMBL" id="VSIV01000336">
    <property type="protein sequence ID" value="TYB32505.1"/>
    <property type="molecule type" value="Genomic_DNA"/>
</dbReference>
<dbReference type="SUPFAM" id="SSF53098">
    <property type="entry name" value="Ribonuclease H-like"/>
    <property type="match status" value="1"/>
</dbReference>
<dbReference type="InterPro" id="IPR048020">
    <property type="entry name" value="Transpos_IS3"/>
</dbReference>
<dbReference type="PANTHER" id="PTHR46889:SF4">
    <property type="entry name" value="TRANSPOSASE INSO FOR INSERTION SEQUENCE ELEMENT IS911B-RELATED"/>
    <property type="match status" value="1"/>
</dbReference>
<evidence type="ECO:0000259" key="1">
    <source>
        <dbReference type="PROSITE" id="PS50994"/>
    </source>
</evidence>
<gene>
    <name evidence="2" type="ORF">FXF49_11175</name>
</gene>
<dbReference type="Pfam" id="PF00665">
    <property type="entry name" value="rve"/>
    <property type="match status" value="1"/>
</dbReference>
<evidence type="ECO:0000313" key="3">
    <source>
        <dbReference type="Proteomes" id="UP000323337"/>
    </source>
</evidence>
<evidence type="ECO:0000313" key="2">
    <source>
        <dbReference type="EMBL" id="TYB32505.1"/>
    </source>
</evidence>
<proteinExistence type="predicted"/>
<feature type="domain" description="Integrase catalytic" evidence="1">
    <location>
        <begin position="135"/>
        <end position="300"/>
    </location>
</feature>